<feature type="non-terminal residue" evidence="2">
    <location>
        <position position="72"/>
    </location>
</feature>
<comment type="caution">
    <text evidence="2">The sequence shown here is derived from an EMBL/GenBank/DDBJ whole genome shotgun (WGS) entry which is preliminary data.</text>
</comment>
<organism evidence="2 3">
    <name type="scientific">Actinomadura adrarensis</name>
    <dbReference type="NCBI Taxonomy" id="1819600"/>
    <lineage>
        <taxon>Bacteria</taxon>
        <taxon>Bacillati</taxon>
        <taxon>Actinomycetota</taxon>
        <taxon>Actinomycetes</taxon>
        <taxon>Streptosporangiales</taxon>
        <taxon>Thermomonosporaceae</taxon>
        <taxon>Actinomadura</taxon>
    </lineage>
</organism>
<keyword evidence="3" id="KW-1185">Reference proteome</keyword>
<evidence type="ECO:0000313" key="2">
    <source>
        <dbReference type="EMBL" id="MFD0853083.1"/>
    </source>
</evidence>
<proteinExistence type="predicted"/>
<protein>
    <submittedName>
        <fullName evidence="2">MEDS domain-containing protein</fullName>
    </submittedName>
</protein>
<reference evidence="3" key="1">
    <citation type="journal article" date="2019" name="Int. J. Syst. Evol. Microbiol.">
        <title>The Global Catalogue of Microorganisms (GCM) 10K type strain sequencing project: providing services to taxonomists for standard genome sequencing and annotation.</title>
        <authorList>
            <consortium name="The Broad Institute Genomics Platform"/>
            <consortium name="The Broad Institute Genome Sequencing Center for Infectious Disease"/>
            <person name="Wu L."/>
            <person name="Ma J."/>
        </authorList>
    </citation>
    <scope>NUCLEOTIDE SEQUENCE [LARGE SCALE GENOMIC DNA]</scope>
    <source>
        <strain evidence="3">JCM 31696</strain>
    </source>
</reference>
<name>A0ABW3CH84_9ACTN</name>
<dbReference type="EMBL" id="JBHTIR010001870">
    <property type="protein sequence ID" value="MFD0853083.1"/>
    <property type="molecule type" value="Genomic_DNA"/>
</dbReference>
<sequence length="72" mass="7866">MTISAAAKAVGRMERGDHLCLSYGDADERRSVLLSYVRHGLAADHKIVYLADQDSAGALPVCLRPRPTRLET</sequence>
<evidence type="ECO:0000259" key="1">
    <source>
        <dbReference type="Pfam" id="PF14417"/>
    </source>
</evidence>
<dbReference type="Proteomes" id="UP001597083">
    <property type="component" value="Unassembled WGS sequence"/>
</dbReference>
<accession>A0ABW3CH84</accession>
<dbReference type="InterPro" id="IPR025847">
    <property type="entry name" value="MEDS_domain"/>
</dbReference>
<dbReference type="Pfam" id="PF14417">
    <property type="entry name" value="MEDS"/>
    <property type="match status" value="1"/>
</dbReference>
<evidence type="ECO:0000313" key="3">
    <source>
        <dbReference type="Proteomes" id="UP001597083"/>
    </source>
</evidence>
<gene>
    <name evidence="2" type="ORF">ACFQ07_12660</name>
</gene>
<feature type="domain" description="MEDS" evidence="1">
    <location>
        <begin position="17"/>
        <end position="64"/>
    </location>
</feature>